<accession>A0A448X9D3</accession>
<proteinExistence type="predicted"/>
<evidence type="ECO:0000313" key="2">
    <source>
        <dbReference type="EMBL" id="VEL31500.1"/>
    </source>
</evidence>
<organism evidence="2 3">
    <name type="scientific">Protopolystoma xenopodis</name>
    <dbReference type="NCBI Taxonomy" id="117903"/>
    <lineage>
        <taxon>Eukaryota</taxon>
        <taxon>Metazoa</taxon>
        <taxon>Spiralia</taxon>
        <taxon>Lophotrochozoa</taxon>
        <taxon>Platyhelminthes</taxon>
        <taxon>Monogenea</taxon>
        <taxon>Polyopisthocotylea</taxon>
        <taxon>Polystomatidea</taxon>
        <taxon>Polystomatidae</taxon>
        <taxon>Protopolystoma</taxon>
    </lineage>
</organism>
<feature type="non-terminal residue" evidence="2">
    <location>
        <position position="1"/>
    </location>
</feature>
<keyword evidence="1" id="KW-0812">Transmembrane</keyword>
<reference evidence="2" key="1">
    <citation type="submission" date="2018-11" db="EMBL/GenBank/DDBJ databases">
        <authorList>
            <consortium name="Pathogen Informatics"/>
        </authorList>
    </citation>
    <scope>NUCLEOTIDE SEQUENCE</scope>
</reference>
<dbReference type="AlphaFoldDB" id="A0A448X9D3"/>
<dbReference type="Proteomes" id="UP000784294">
    <property type="component" value="Unassembled WGS sequence"/>
</dbReference>
<name>A0A448X9D3_9PLAT</name>
<comment type="caution">
    <text evidence="2">The sequence shown here is derived from an EMBL/GenBank/DDBJ whole genome shotgun (WGS) entry which is preliminary data.</text>
</comment>
<keyword evidence="3" id="KW-1185">Reference proteome</keyword>
<evidence type="ECO:0000313" key="3">
    <source>
        <dbReference type="Proteomes" id="UP000784294"/>
    </source>
</evidence>
<feature type="transmembrane region" description="Helical" evidence="1">
    <location>
        <begin position="101"/>
        <end position="119"/>
    </location>
</feature>
<evidence type="ECO:0000256" key="1">
    <source>
        <dbReference type="SAM" id="Phobius"/>
    </source>
</evidence>
<keyword evidence="1" id="KW-0472">Membrane</keyword>
<keyword evidence="1" id="KW-1133">Transmembrane helix</keyword>
<sequence>SPPHKRTFVAAERFDDAVVFVSRFFNGTSSVSSGTTNSTVTSLLPDIPDPQPPSQLPFSPMPITTATTTTNTINITDPTPSHIHLSGDQPRPRLYVLSPHGLLIGMLWIAYIPGVIYLVLTQTAWLIYFMIANLTFAGIQLTKGGVDLLAAEWAGFPFCRANTDDHAPTCSDESNSIA</sequence>
<dbReference type="EMBL" id="CAAALY010123063">
    <property type="protein sequence ID" value="VEL31500.1"/>
    <property type="molecule type" value="Genomic_DNA"/>
</dbReference>
<gene>
    <name evidence="2" type="ORF">PXEA_LOCUS24940</name>
</gene>
<protein>
    <submittedName>
        <fullName evidence="2">Uncharacterized protein</fullName>
    </submittedName>
</protein>
<feature type="non-terminal residue" evidence="2">
    <location>
        <position position="178"/>
    </location>
</feature>